<dbReference type="KEGG" id="beq:BEWA_024450"/>
<proteinExistence type="predicted"/>
<reference evidence="2 3" key="1">
    <citation type="journal article" date="2012" name="BMC Genomics">
        <title>Comparative genomic analysis and phylogenetic position of Theileria equi.</title>
        <authorList>
            <person name="Kappmeyer L.S."/>
            <person name="Thiagarajan M."/>
            <person name="Herndon D.R."/>
            <person name="Ramsay J.D."/>
            <person name="Caler E."/>
            <person name="Djikeng A."/>
            <person name="Gillespie J.J."/>
            <person name="Lau A.O."/>
            <person name="Roalson E.H."/>
            <person name="Silva J.C."/>
            <person name="Silva M.G."/>
            <person name="Suarez C.E."/>
            <person name="Ueti M.W."/>
            <person name="Nene V.M."/>
            <person name="Mealey R.H."/>
            <person name="Knowles D.P."/>
            <person name="Brayton K.A."/>
        </authorList>
    </citation>
    <scope>NUCLEOTIDE SEQUENCE [LARGE SCALE GENOMIC DNA]</scope>
    <source>
        <strain evidence="2 3">WA</strain>
    </source>
</reference>
<dbReference type="VEuPathDB" id="PiroplasmaDB:BEWA_024450"/>
<evidence type="ECO:0000313" key="3">
    <source>
        <dbReference type="Proteomes" id="UP000031512"/>
    </source>
</evidence>
<name>L0AX44_THEEQ</name>
<dbReference type="RefSeq" id="XP_004829262.1">
    <property type="nucleotide sequence ID" value="XM_004829205.1"/>
</dbReference>
<dbReference type="EMBL" id="CP001669">
    <property type="protein sequence ID" value="AFZ79596.1"/>
    <property type="molecule type" value="Genomic_DNA"/>
</dbReference>
<protein>
    <submittedName>
        <fullName evidence="2">Uncharacterized protein</fullName>
    </submittedName>
</protein>
<evidence type="ECO:0000313" key="2">
    <source>
        <dbReference type="EMBL" id="AFZ79596.1"/>
    </source>
</evidence>
<dbReference type="Proteomes" id="UP000031512">
    <property type="component" value="Chromosome 1"/>
</dbReference>
<accession>L0AX44</accession>
<gene>
    <name evidence="2" type="ORF">BEWA_024450</name>
</gene>
<dbReference type="AlphaFoldDB" id="L0AX44"/>
<evidence type="ECO:0000256" key="1">
    <source>
        <dbReference type="SAM" id="MobiDB-lite"/>
    </source>
</evidence>
<feature type="region of interest" description="Disordered" evidence="1">
    <location>
        <begin position="1"/>
        <end position="27"/>
    </location>
</feature>
<sequence>MSEGSSENVDIDLSDNPGKVNVSTKDEGQTYTYSRGSTTITIKVSEVVAEIAIYKRLTYNLPGKSTIKSIKNNSNDTNISIVNKSTFHVYYWIGDTNFTTPLIAQVDGNCYEYDRDKWKKDDLASRNLEKGLDGQNCKRNKAHQIEVSIKNGEHFCSSNGCTGMKFTIASDETNKTTYKYIRYTFTPQNPGKFRLFYFTHKRTPQTGFSYPENVKSVNIYWKSGTGVSFPSLIHYMVGPKNIWYKAKDNKRIWEQISEFGIENVSENSSANIKRLIDGKYLPIITIDVSHVPIPQSTYIDNSSKETLDVSKDGDDLNEYDQFVHNPEDNVYFKLGEVKHKSTTLKGIETKGILSSITAYYWNGDKGLKTPLLIELVTGENISKYTYYSKKTKSTNEWTQLPEPGGVNGKFEEGQLKPILDEPKKVHFTSNTTIVGGTVGGVLGGGGAVGLVVWKGPALLARLITRL</sequence>
<dbReference type="STRING" id="1537102.L0AX44"/>
<dbReference type="GeneID" id="15806888"/>
<keyword evidence="3" id="KW-1185">Reference proteome</keyword>
<dbReference type="eggNOG" id="ENOG502TN8R">
    <property type="taxonomic scope" value="Eukaryota"/>
</dbReference>
<organism evidence="2 3">
    <name type="scientific">Theileria equi strain WA</name>
    <dbReference type="NCBI Taxonomy" id="1537102"/>
    <lineage>
        <taxon>Eukaryota</taxon>
        <taxon>Sar</taxon>
        <taxon>Alveolata</taxon>
        <taxon>Apicomplexa</taxon>
        <taxon>Aconoidasida</taxon>
        <taxon>Piroplasmida</taxon>
        <taxon>Theileriidae</taxon>
        <taxon>Theileria</taxon>
    </lineage>
</organism>